<dbReference type="FunFam" id="3.40.1700.10:FF:000002">
    <property type="entry name" value="Diadenylate cyclase"/>
    <property type="match status" value="1"/>
</dbReference>
<dbReference type="InterPro" id="IPR003390">
    <property type="entry name" value="DNA_integrity_scan_DisA_N"/>
</dbReference>
<evidence type="ECO:0000256" key="1">
    <source>
        <dbReference type="ARBA" id="ARBA00000877"/>
    </source>
</evidence>
<dbReference type="Proteomes" id="UP000595564">
    <property type="component" value="Chromosome"/>
</dbReference>
<evidence type="ECO:0000256" key="3">
    <source>
        <dbReference type="ARBA" id="ARBA00022679"/>
    </source>
</evidence>
<dbReference type="EMBL" id="AP017470">
    <property type="protein sequence ID" value="BBB32632.1"/>
    <property type="molecule type" value="Genomic_DNA"/>
</dbReference>
<keyword evidence="2 10" id="KW-1003">Cell membrane</keyword>
<evidence type="ECO:0000256" key="10">
    <source>
        <dbReference type="HAMAP-Rule" id="MF_01499"/>
    </source>
</evidence>
<gene>
    <name evidence="10 12" type="primary">dacA</name>
    <name evidence="12" type="ORF">TTHT_1095</name>
</gene>
<dbReference type="PROSITE" id="PS51794">
    <property type="entry name" value="DAC"/>
    <property type="match status" value="1"/>
</dbReference>
<proteinExistence type="inferred from homology"/>
<comment type="caution">
    <text evidence="10">Lacks conserved residue(s) required for the propagation of feature annotation.</text>
</comment>
<feature type="transmembrane region" description="Helical" evidence="10">
    <location>
        <begin position="12"/>
        <end position="31"/>
    </location>
</feature>
<evidence type="ECO:0000256" key="6">
    <source>
        <dbReference type="ARBA" id="ARBA00022741"/>
    </source>
</evidence>
<dbReference type="PANTHER" id="PTHR34185">
    <property type="entry name" value="DIADENYLATE CYCLASE"/>
    <property type="match status" value="1"/>
</dbReference>
<feature type="transmembrane region" description="Helical" evidence="10">
    <location>
        <begin position="67"/>
        <end position="85"/>
    </location>
</feature>
<comment type="function">
    <text evidence="10">Catalyzes the condensation of 2 ATP molecules into cyclic di-AMP (c-di-AMP), a second messenger used to regulate differing processes in different bacteria.</text>
</comment>
<dbReference type="AlphaFoldDB" id="A0A7R6PM45"/>
<dbReference type="GO" id="GO:0005524">
    <property type="term" value="F:ATP binding"/>
    <property type="evidence" value="ECO:0007669"/>
    <property type="project" value="UniProtKB-UniRule"/>
</dbReference>
<comment type="similarity">
    <text evidence="10">Belongs to the adenylate cyclase family. DacA/CdaA subfamily.</text>
</comment>
<feature type="domain" description="DAC" evidence="11">
    <location>
        <begin position="84"/>
        <end position="240"/>
    </location>
</feature>
<keyword evidence="9 10" id="KW-0472">Membrane</keyword>
<dbReference type="InterPro" id="IPR034701">
    <property type="entry name" value="CdaA"/>
</dbReference>
<accession>A0A7R6PM45</accession>
<sequence>MEILNIEAIRIPTITDIIDIVILAYIIYKLLVLIKGTRAMQMIAGIALLFFASFLSGVFHLNTLKTVIDSTISFLPIAVIVLFQYEIRKILARMGTYSFIKNHESIEEHIIEQILKAANMLSKEKKGGLIVIERGQGLGQYIETGITIDAKISFDLIINIFEPKTALHDGAIIISKGRIAAASCLLPLSSNPHLPPHFGTRHRAGIGITEETDAIAIIISEETGKISFAKNGTIMHYKDKSFEGMKNHLIGLLEMENKKGSKKNLLGKIKEAFKK</sequence>
<dbReference type="Pfam" id="PF02457">
    <property type="entry name" value="DAC"/>
    <property type="match status" value="1"/>
</dbReference>
<dbReference type="InterPro" id="IPR014046">
    <property type="entry name" value="C-di-AMP_synthase"/>
</dbReference>
<dbReference type="InterPro" id="IPR050338">
    <property type="entry name" value="DisA"/>
</dbReference>
<keyword evidence="8 10" id="KW-1133">Transmembrane helix</keyword>
<protein>
    <recommendedName>
        <fullName evidence="10">Diadenylate cyclase</fullName>
        <shortName evidence="10">DAC</shortName>
        <ecNumber evidence="10">2.7.7.85</ecNumber>
    </recommendedName>
    <alternativeName>
        <fullName evidence="10">Cyclic-di-AMP synthase</fullName>
        <shortName evidence="10">c-di-AMP synthase</shortName>
    </alternativeName>
</protein>
<feature type="transmembrane region" description="Helical" evidence="10">
    <location>
        <begin position="43"/>
        <end position="61"/>
    </location>
</feature>
<dbReference type="Pfam" id="PF19293">
    <property type="entry name" value="CdaA_N"/>
    <property type="match status" value="1"/>
</dbReference>
<dbReference type="SUPFAM" id="SSF143597">
    <property type="entry name" value="YojJ-like"/>
    <property type="match status" value="1"/>
</dbReference>
<evidence type="ECO:0000256" key="2">
    <source>
        <dbReference type="ARBA" id="ARBA00022475"/>
    </source>
</evidence>
<dbReference type="RefSeq" id="WP_201328985.1">
    <property type="nucleotide sequence ID" value="NZ_AP017470.1"/>
</dbReference>
<keyword evidence="5 10" id="KW-0548">Nucleotidyltransferase</keyword>
<evidence type="ECO:0000256" key="7">
    <source>
        <dbReference type="ARBA" id="ARBA00022840"/>
    </source>
</evidence>
<dbReference type="EC" id="2.7.7.85" evidence="10"/>
<dbReference type="InterPro" id="IPR036888">
    <property type="entry name" value="DNA_integrity_DisA_N_sf"/>
</dbReference>
<evidence type="ECO:0000256" key="8">
    <source>
        <dbReference type="ARBA" id="ARBA00022989"/>
    </source>
</evidence>
<evidence type="ECO:0000256" key="4">
    <source>
        <dbReference type="ARBA" id="ARBA00022692"/>
    </source>
</evidence>
<keyword evidence="7 10" id="KW-0067">ATP-binding</keyword>
<evidence type="ECO:0000256" key="9">
    <source>
        <dbReference type="ARBA" id="ARBA00023136"/>
    </source>
</evidence>
<comment type="catalytic activity">
    <reaction evidence="1 10">
        <text>2 ATP = 3',3'-c-di-AMP + 2 diphosphate</text>
        <dbReference type="Rhea" id="RHEA:35655"/>
        <dbReference type="ChEBI" id="CHEBI:30616"/>
        <dbReference type="ChEBI" id="CHEBI:33019"/>
        <dbReference type="ChEBI" id="CHEBI:71500"/>
        <dbReference type="EC" id="2.7.7.85"/>
    </reaction>
</comment>
<evidence type="ECO:0000313" key="13">
    <source>
        <dbReference type="Proteomes" id="UP000595564"/>
    </source>
</evidence>
<dbReference type="PIRSF" id="PIRSF004793">
    <property type="entry name" value="UCP004793"/>
    <property type="match status" value="1"/>
</dbReference>
<dbReference type="InterPro" id="IPR045585">
    <property type="entry name" value="CdaA_N"/>
</dbReference>
<keyword evidence="6 10" id="KW-0547">Nucleotide-binding</keyword>
<comment type="subunit">
    <text evidence="10">Probably a homodimer.</text>
</comment>
<dbReference type="PANTHER" id="PTHR34185:SF1">
    <property type="entry name" value="DIADENYLATE CYCLASE"/>
    <property type="match status" value="1"/>
</dbReference>
<dbReference type="GO" id="GO:0004016">
    <property type="term" value="F:adenylate cyclase activity"/>
    <property type="evidence" value="ECO:0007669"/>
    <property type="project" value="UniProtKB-UniRule"/>
</dbReference>
<evidence type="ECO:0000313" key="12">
    <source>
        <dbReference type="EMBL" id="BBB32632.1"/>
    </source>
</evidence>
<evidence type="ECO:0000256" key="5">
    <source>
        <dbReference type="ARBA" id="ARBA00022695"/>
    </source>
</evidence>
<dbReference type="KEGG" id="thyd:TTHT_1095"/>
<keyword evidence="3 10" id="KW-0808">Transferase</keyword>
<dbReference type="GO" id="GO:0106408">
    <property type="term" value="F:diadenylate cyclase activity"/>
    <property type="evidence" value="ECO:0007669"/>
    <property type="project" value="UniProtKB-EC"/>
</dbReference>
<keyword evidence="4 10" id="KW-0812">Transmembrane</keyword>
<dbReference type="NCBIfam" id="TIGR00159">
    <property type="entry name" value="diadenylate cyclase CdaA"/>
    <property type="match status" value="1"/>
</dbReference>
<dbReference type="GO" id="GO:0006171">
    <property type="term" value="P:cAMP biosynthetic process"/>
    <property type="evidence" value="ECO:0007669"/>
    <property type="project" value="InterPro"/>
</dbReference>
<keyword evidence="13" id="KW-1185">Reference proteome</keyword>
<reference evidence="12 13" key="1">
    <citation type="journal article" date="2012" name="Extremophiles">
        <title>Thermotomaculum hydrothermale gen. nov., sp. nov., a novel heterotrophic thermophile within the phylum Acidobacteria from a deep-sea hydrothermal vent chimney in the Southern Okinawa Trough.</title>
        <authorList>
            <person name="Izumi H."/>
            <person name="Nunoura T."/>
            <person name="Miyazaki M."/>
            <person name="Mino S."/>
            <person name="Toki T."/>
            <person name="Takai K."/>
            <person name="Sako Y."/>
            <person name="Sawabe T."/>
            <person name="Nakagawa S."/>
        </authorList>
    </citation>
    <scope>NUCLEOTIDE SEQUENCE [LARGE SCALE GENOMIC DNA]</scope>
    <source>
        <strain evidence="12 13">AC55</strain>
    </source>
</reference>
<dbReference type="HAMAP" id="MF_01499">
    <property type="entry name" value="DacA"/>
    <property type="match status" value="1"/>
</dbReference>
<name>A0A7R6PM45_9BACT</name>
<organism evidence="12 13">
    <name type="scientific">Thermotomaculum hydrothermale</name>
    <dbReference type="NCBI Taxonomy" id="981385"/>
    <lineage>
        <taxon>Bacteria</taxon>
        <taxon>Pseudomonadati</taxon>
        <taxon>Acidobacteriota</taxon>
        <taxon>Holophagae</taxon>
        <taxon>Thermotomaculales</taxon>
        <taxon>Thermotomaculaceae</taxon>
        <taxon>Thermotomaculum</taxon>
    </lineage>
</organism>
<evidence type="ECO:0000259" key="11">
    <source>
        <dbReference type="PROSITE" id="PS51794"/>
    </source>
</evidence>
<dbReference type="Gene3D" id="3.40.1700.10">
    <property type="entry name" value="DNA integrity scanning protein, DisA, N-terminal domain"/>
    <property type="match status" value="1"/>
</dbReference>